<name>A0A0C2W5A9_SERVB</name>
<gene>
    <name evidence="2" type="ORF">M408DRAFT_101853</name>
</gene>
<keyword evidence="1" id="KW-1133">Transmembrane helix</keyword>
<keyword evidence="3" id="KW-1185">Reference proteome</keyword>
<reference evidence="2 3" key="1">
    <citation type="submission" date="2014-04" db="EMBL/GenBank/DDBJ databases">
        <authorList>
            <consortium name="DOE Joint Genome Institute"/>
            <person name="Kuo A."/>
            <person name="Zuccaro A."/>
            <person name="Kohler A."/>
            <person name="Nagy L.G."/>
            <person name="Floudas D."/>
            <person name="Copeland A."/>
            <person name="Barry K.W."/>
            <person name="Cichocki N."/>
            <person name="Veneault-Fourrey C."/>
            <person name="LaButti K."/>
            <person name="Lindquist E.A."/>
            <person name="Lipzen A."/>
            <person name="Lundell T."/>
            <person name="Morin E."/>
            <person name="Murat C."/>
            <person name="Sun H."/>
            <person name="Tunlid A."/>
            <person name="Henrissat B."/>
            <person name="Grigoriev I.V."/>
            <person name="Hibbett D.S."/>
            <person name="Martin F."/>
            <person name="Nordberg H.P."/>
            <person name="Cantor M.N."/>
            <person name="Hua S.X."/>
        </authorList>
    </citation>
    <scope>NUCLEOTIDE SEQUENCE [LARGE SCALE GENOMIC DNA]</scope>
    <source>
        <strain evidence="2 3">MAFF 305830</strain>
    </source>
</reference>
<dbReference type="AlphaFoldDB" id="A0A0C2W5A9"/>
<evidence type="ECO:0000313" key="3">
    <source>
        <dbReference type="Proteomes" id="UP000054097"/>
    </source>
</evidence>
<proteinExistence type="predicted"/>
<dbReference type="HOGENOM" id="CLU_2639637_0_0_1"/>
<accession>A0A0C2W5A9</accession>
<evidence type="ECO:0000256" key="1">
    <source>
        <dbReference type="SAM" id="Phobius"/>
    </source>
</evidence>
<sequence>MTFCLTYLHWKSVKAPSTNWLAFGSVSYTICGATLQIMGKLSFGAPRSSLMPWPDRRMRYLDGGVKVGYGICSIRMY</sequence>
<reference evidence="3" key="2">
    <citation type="submission" date="2015-01" db="EMBL/GenBank/DDBJ databases">
        <title>Evolutionary Origins and Diversification of the Mycorrhizal Mutualists.</title>
        <authorList>
            <consortium name="DOE Joint Genome Institute"/>
            <consortium name="Mycorrhizal Genomics Consortium"/>
            <person name="Kohler A."/>
            <person name="Kuo A."/>
            <person name="Nagy L.G."/>
            <person name="Floudas D."/>
            <person name="Copeland A."/>
            <person name="Barry K.W."/>
            <person name="Cichocki N."/>
            <person name="Veneault-Fourrey C."/>
            <person name="LaButti K."/>
            <person name="Lindquist E.A."/>
            <person name="Lipzen A."/>
            <person name="Lundell T."/>
            <person name="Morin E."/>
            <person name="Murat C."/>
            <person name="Riley R."/>
            <person name="Ohm R."/>
            <person name="Sun H."/>
            <person name="Tunlid A."/>
            <person name="Henrissat B."/>
            <person name="Grigoriev I.V."/>
            <person name="Hibbett D.S."/>
            <person name="Martin F."/>
        </authorList>
    </citation>
    <scope>NUCLEOTIDE SEQUENCE [LARGE SCALE GENOMIC DNA]</scope>
    <source>
        <strain evidence="3">MAFF 305830</strain>
    </source>
</reference>
<organism evidence="2 3">
    <name type="scientific">Serendipita vermifera MAFF 305830</name>
    <dbReference type="NCBI Taxonomy" id="933852"/>
    <lineage>
        <taxon>Eukaryota</taxon>
        <taxon>Fungi</taxon>
        <taxon>Dikarya</taxon>
        <taxon>Basidiomycota</taxon>
        <taxon>Agaricomycotina</taxon>
        <taxon>Agaricomycetes</taxon>
        <taxon>Sebacinales</taxon>
        <taxon>Serendipitaceae</taxon>
        <taxon>Serendipita</taxon>
    </lineage>
</organism>
<keyword evidence="1" id="KW-0472">Membrane</keyword>
<feature type="transmembrane region" description="Helical" evidence="1">
    <location>
        <begin position="20"/>
        <end position="39"/>
    </location>
</feature>
<dbReference type="Proteomes" id="UP000054097">
    <property type="component" value="Unassembled WGS sequence"/>
</dbReference>
<evidence type="ECO:0000313" key="2">
    <source>
        <dbReference type="EMBL" id="KIM21603.1"/>
    </source>
</evidence>
<keyword evidence="1" id="KW-0812">Transmembrane</keyword>
<dbReference type="EMBL" id="KN824377">
    <property type="protein sequence ID" value="KIM21603.1"/>
    <property type="molecule type" value="Genomic_DNA"/>
</dbReference>
<protein>
    <submittedName>
        <fullName evidence="2">Uncharacterized protein</fullName>
    </submittedName>
</protein>